<proteinExistence type="predicted"/>
<protein>
    <submittedName>
        <fullName evidence="1">Uncharacterized protein</fullName>
    </submittedName>
</protein>
<name>A0ABQ5I081_9ASTR</name>
<keyword evidence="2" id="KW-1185">Reference proteome</keyword>
<dbReference type="EMBL" id="BQNB010020213">
    <property type="protein sequence ID" value="GJT93556.1"/>
    <property type="molecule type" value="Genomic_DNA"/>
</dbReference>
<organism evidence="1 2">
    <name type="scientific">Tanacetum coccineum</name>
    <dbReference type="NCBI Taxonomy" id="301880"/>
    <lineage>
        <taxon>Eukaryota</taxon>
        <taxon>Viridiplantae</taxon>
        <taxon>Streptophyta</taxon>
        <taxon>Embryophyta</taxon>
        <taxon>Tracheophyta</taxon>
        <taxon>Spermatophyta</taxon>
        <taxon>Magnoliopsida</taxon>
        <taxon>eudicotyledons</taxon>
        <taxon>Gunneridae</taxon>
        <taxon>Pentapetalae</taxon>
        <taxon>asterids</taxon>
        <taxon>campanulids</taxon>
        <taxon>Asterales</taxon>
        <taxon>Asteraceae</taxon>
        <taxon>Asteroideae</taxon>
        <taxon>Anthemideae</taxon>
        <taxon>Anthemidinae</taxon>
        <taxon>Tanacetum</taxon>
    </lineage>
</organism>
<dbReference type="Proteomes" id="UP001151760">
    <property type="component" value="Unassembled WGS sequence"/>
</dbReference>
<reference evidence="1" key="2">
    <citation type="submission" date="2022-01" db="EMBL/GenBank/DDBJ databases">
        <authorList>
            <person name="Yamashiro T."/>
            <person name="Shiraishi A."/>
            <person name="Satake H."/>
            <person name="Nakayama K."/>
        </authorList>
    </citation>
    <scope>NUCLEOTIDE SEQUENCE</scope>
</reference>
<evidence type="ECO:0000313" key="1">
    <source>
        <dbReference type="EMBL" id="GJT93556.1"/>
    </source>
</evidence>
<sequence length="288" mass="32082">MGPMVIPRQETTLPHAFTARTLHDPATGAWNMNTGASSHLNASVTNLNDVFNTCIYPSISVGDGHSILVTNTGHSILPTPFRSLHLNNCYVLENPIGPTPVANSPEAAKNAYQRHVSDLLDVGCIMLATIVHEVQDNYMDVGAFDLINQLRLIFQTQARIERFDDIVNLSNCKMAEGSPMSAHVIKMIGHISRLERLSHAIAPKLAIDFILSSLSNEYKNYDKNEGKWKRREVKGKKNDFSRKYSRATNLRKGIPATSAKKIGTGRELVQMVQPKRTRRILLRPQVST</sequence>
<accession>A0ABQ5I081</accession>
<gene>
    <name evidence="1" type="ORF">Tco_1082401</name>
</gene>
<reference evidence="1" key="1">
    <citation type="journal article" date="2022" name="Int. J. Mol. Sci.">
        <title>Draft Genome of Tanacetum Coccineum: Genomic Comparison of Closely Related Tanacetum-Family Plants.</title>
        <authorList>
            <person name="Yamashiro T."/>
            <person name="Shiraishi A."/>
            <person name="Nakayama K."/>
            <person name="Satake H."/>
        </authorList>
    </citation>
    <scope>NUCLEOTIDE SEQUENCE</scope>
</reference>
<evidence type="ECO:0000313" key="2">
    <source>
        <dbReference type="Proteomes" id="UP001151760"/>
    </source>
</evidence>
<comment type="caution">
    <text evidence="1">The sequence shown here is derived from an EMBL/GenBank/DDBJ whole genome shotgun (WGS) entry which is preliminary data.</text>
</comment>